<keyword evidence="2" id="KW-1185">Reference proteome</keyword>
<gene>
    <name evidence="1" type="ORF">SLS63_014144</name>
</gene>
<comment type="caution">
    <text evidence="1">The sequence shown here is derived from an EMBL/GenBank/DDBJ whole genome shotgun (WGS) entry which is preliminary data.</text>
</comment>
<dbReference type="EMBL" id="JAKNSF020000241">
    <property type="protein sequence ID" value="KAK7705399.1"/>
    <property type="molecule type" value="Genomic_DNA"/>
</dbReference>
<proteinExistence type="predicted"/>
<dbReference type="Proteomes" id="UP001430848">
    <property type="component" value="Unassembled WGS sequence"/>
</dbReference>
<protein>
    <submittedName>
        <fullName evidence="1">Uncharacterized protein</fullName>
    </submittedName>
</protein>
<name>A0ABR1NLH9_DIAER</name>
<evidence type="ECO:0000313" key="1">
    <source>
        <dbReference type="EMBL" id="KAK7705399.1"/>
    </source>
</evidence>
<organism evidence="1 2">
    <name type="scientific">Diaporthe eres</name>
    <name type="common">Phomopsis oblonga</name>
    <dbReference type="NCBI Taxonomy" id="83184"/>
    <lineage>
        <taxon>Eukaryota</taxon>
        <taxon>Fungi</taxon>
        <taxon>Dikarya</taxon>
        <taxon>Ascomycota</taxon>
        <taxon>Pezizomycotina</taxon>
        <taxon>Sordariomycetes</taxon>
        <taxon>Sordariomycetidae</taxon>
        <taxon>Diaporthales</taxon>
        <taxon>Diaporthaceae</taxon>
        <taxon>Diaporthe</taxon>
        <taxon>Diaporthe eres species complex</taxon>
    </lineage>
</organism>
<accession>A0ABR1NLH9</accession>
<sequence length="107" mass="12344">MGTEIVINGSTPKAEYEADYHNWYDQEHVHKLGLVPGWQLTRRFRLEKVYGEAETASFYGVNFYDEENGLGGPEWKASATEWTLRIRQQAAKPNIRRTWKLVGLGDV</sequence>
<reference evidence="1 2" key="1">
    <citation type="submission" date="2024-02" db="EMBL/GenBank/DDBJ databases">
        <title>De novo assembly and annotation of 12 fungi associated with fruit tree decline syndrome in Ontario, Canada.</title>
        <authorList>
            <person name="Sulman M."/>
            <person name="Ellouze W."/>
            <person name="Ilyukhin E."/>
        </authorList>
    </citation>
    <scope>NUCLEOTIDE SEQUENCE [LARGE SCALE GENOMIC DNA]</scope>
    <source>
        <strain evidence="1 2">M169</strain>
    </source>
</reference>
<evidence type="ECO:0000313" key="2">
    <source>
        <dbReference type="Proteomes" id="UP001430848"/>
    </source>
</evidence>